<dbReference type="Gene3D" id="3.40.50.300">
    <property type="entry name" value="P-loop containing nucleotide triphosphate hydrolases"/>
    <property type="match status" value="1"/>
</dbReference>
<feature type="domain" description="AAA+ ATPase" evidence="6">
    <location>
        <begin position="663"/>
        <end position="799"/>
    </location>
</feature>
<dbReference type="EMBL" id="AFWA02000015">
    <property type="protein sequence ID" value="EMR08571.1"/>
    <property type="molecule type" value="Genomic_DNA"/>
</dbReference>
<keyword evidence="3" id="KW-1000">Mitochondrion outer membrane</keyword>
<dbReference type="PANTHER" id="PTHR45644:SF56">
    <property type="entry name" value="AAA ATPASE, PUTATIVE (AFU_ORTHOLOGUE AFUA_2G12920)-RELATED"/>
    <property type="match status" value="1"/>
</dbReference>
<evidence type="ECO:0000256" key="3">
    <source>
        <dbReference type="ARBA" id="ARBA00022787"/>
    </source>
</evidence>
<dbReference type="OrthoDB" id="39734at2759"/>
<dbReference type="GO" id="GO:0016887">
    <property type="term" value="F:ATP hydrolysis activity"/>
    <property type="evidence" value="ECO:0007669"/>
    <property type="project" value="InterPro"/>
</dbReference>
<dbReference type="InterPro" id="IPR027417">
    <property type="entry name" value="P-loop_NTPase"/>
</dbReference>
<dbReference type="Pfam" id="PF00004">
    <property type="entry name" value="AAA"/>
    <property type="match status" value="1"/>
</dbReference>
<dbReference type="SMART" id="SM00382">
    <property type="entry name" value="AAA"/>
    <property type="match status" value="1"/>
</dbReference>
<dbReference type="InterPro" id="IPR051701">
    <property type="entry name" value="Mito_OM_Translocase_MSP1"/>
</dbReference>
<dbReference type="Proteomes" id="UP000011958">
    <property type="component" value="Unassembled WGS sequence"/>
</dbReference>
<keyword evidence="4" id="KW-0067">ATP-binding</keyword>
<comment type="subcellular location">
    <subcellularLocation>
        <location evidence="1">Mitochondrion outer membrane</location>
        <topology evidence="1">Single-pass membrane protein</topology>
    </subcellularLocation>
</comment>
<keyword evidence="8" id="KW-1185">Reference proteome</keyword>
<protein>
    <recommendedName>
        <fullName evidence="6">AAA+ ATPase domain-containing protein</fullName>
    </recommendedName>
</protein>
<dbReference type="InterPro" id="IPR056027">
    <property type="entry name" value="DUF7608"/>
</dbReference>
<dbReference type="InterPro" id="IPR003959">
    <property type="entry name" value="ATPase_AAA_core"/>
</dbReference>
<name>M7NN73_PNEMU</name>
<evidence type="ECO:0000313" key="8">
    <source>
        <dbReference type="Proteomes" id="UP000011958"/>
    </source>
</evidence>
<dbReference type="InterPro" id="IPR003960">
    <property type="entry name" value="ATPase_AAA_CS"/>
</dbReference>
<dbReference type="InterPro" id="IPR041569">
    <property type="entry name" value="AAA_lid_3"/>
</dbReference>
<dbReference type="RefSeq" id="XP_007875103.1">
    <property type="nucleotide sequence ID" value="XM_007876912.1"/>
</dbReference>
<evidence type="ECO:0000256" key="1">
    <source>
        <dbReference type="ARBA" id="ARBA00004572"/>
    </source>
</evidence>
<comment type="caution">
    <text evidence="7">The sequence shown here is derived from an EMBL/GenBank/DDBJ whole genome shotgun (WGS) entry which is preliminary data.</text>
</comment>
<dbReference type="InterPro" id="IPR003593">
    <property type="entry name" value="AAA+_ATPase"/>
</dbReference>
<dbReference type="SUPFAM" id="SSF52540">
    <property type="entry name" value="P-loop containing nucleoside triphosphate hydrolases"/>
    <property type="match status" value="1"/>
</dbReference>
<evidence type="ECO:0000256" key="4">
    <source>
        <dbReference type="ARBA" id="ARBA00022840"/>
    </source>
</evidence>
<accession>M7NN73</accession>
<dbReference type="AlphaFoldDB" id="M7NN73"/>
<dbReference type="Pfam" id="PF24581">
    <property type="entry name" value="DUF7608"/>
    <property type="match status" value="1"/>
</dbReference>
<evidence type="ECO:0000259" key="6">
    <source>
        <dbReference type="SMART" id="SM00382"/>
    </source>
</evidence>
<dbReference type="GO" id="GO:0005741">
    <property type="term" value="C:mitochondrial outer membrane"/>
    <property type="evidence" value="ECO:0007669"/>
    <property type="project" value="UniProtKB-SubCell"/>
</dbReference>
<organism evidence="7 8">
    <name type="scientific">Pneumocystis murina (strain B123)</name>
    <name type="common">Mouse pneumocystis pneumonia agent</name>
    <name type="synonym">Pneumocystis carinii f. sp. muris</name>
    <dbReference type="NCBI Taxonomy" id="1069680"/>
    <lineage>
        <taxon>Eukaryota</taxon>
        <taxon>Fungi</taxon>
        <taxon>Dikarya</taxon>
        <taxon>Ascomycota</taxon>
        <taxon>Taphrinomycotina</taxon>
        <taxon>Pneumocystomycetes</taxon>
        <taxon>Pneumocystaceae</taxon>
        <taxon>Pneumocystis</taxon>
    </lineage>
</organism>
<keyword evidence="5" id="KW-0496">Mitochondrion</keyword>
<dbReference type="eggNOG" id="KOG0737">
    <property type="taxonomic scope" value="Eukaryota"/>
</dbReference>
<evidence type="ECO:0000256" key="2">
    <source>
        <dbReference type="ARBA" id="ARBA00022741"/>
    </source>
</evidence>
<reference evidence="8" key="1">
    <citation type="journal article" date="2016" name="Nat. Commun.">
        <title>Genome analysis of three Pneumocystis species reveals adaptation mechanisms to life exclusively in mammalian hosts.</title>
        <authorList>
            <person name="Ma L."/>
            <person name="Chen Z."/>
            <person name="Huang D.W."/>
            <person name="Kutty G."/>
            <person name="Ishihara M."/>
            <person name="Wang H."/>
            <person name="Abouelleil A."/>
            <person name="Bishop L."/>
            <person name="Davey E."/>
            <person name="Deng R."/>
            <person name="Deng X."/>
            <person name="Fan L."/>
            <person name="Fantoni G."/>
            <person name="Fitzgerald M."/>
            <person name="Gogineni E."/>
            <person name="Goldberg J.M."/>
            <person name="Handley G."/>
            <person name="Hu X."/>
            <person name="Huber C."/>
            <person name="Jiao X."/>
            <person name="Jones K."/>
            <person name="Levin J.Z."/>
            <person name="Liu Y."/>
            <person name="Macdonald P."/>
            <person name="Melnikov A."/>
            <person name="Raley C."/>
            <person name="Sassi M."/>
            <person name="Sherman B.T."/>
            <person name="Song X."/>
            <person name="Sykes S."/>
            <person name="Tran B."/>
            <person name="Walsh L."/>
            <person name="Xia Y."/>
            <person name="Yang J."/>
            <person name="Young S."/>
            <person name="Zeng Q."/>
            <person name="Zheng X."/>
            <person name="Stephens R."/>
            <person name="Nusbaum C."/>
            <person name="Birren B.W."/>
            <person name="Azadi P."/>
            <person name="Lempicki R.A."/>
            <person name="Cuomo C.A."/>
            <person name="Kovacs J.A."/>
        </authorList>
    </citation>
    <scope>NUCLEOTIDE SEQUENCE [LARGE SCALE GENOMIC DNA]</scope>
    <source>
        <strain evidence="8">B123</strain>
    </source>
</reference>
<proteinExistence type="predicted"/>
<dbReference type="GeneID" id="19896735"/>
<dbReference type="Gene3D" id="1.10.8.60">
    <property type="match status" value="1"/>
</dbReference>
<dbReference type="PANTHER" id="PTHR45644">
    <property type="entry name" value="AAA ATPASE, PUTATIVE (AFU_ORTHOLOGUE AFUA_2G12920)-RELATED-RELATED"/>
    <property type="match status" value="1"/>
</dbReference>
<dbReference type="GO" id="GO:0005524">
    <property type="term" value="F:ATP binding"/>
    <property type="evidence" value="ECO:0007669"/>
    <property type="project" value="UniProtKB-KW"/>
</dbReference>
<dbReference type="HOGENOM" id="CLU_004223_1_0_1"/>
<evidence type="ECO:0000313" key="7">
    <source>
        <dbReference type="EMBL" id="EMR08571.1"/>
    </source>
</evidence>
<dbReference type="Pfam" id="PF17862">
    <property type="entry name" value="AAA_lid_3"/>
    <property type="match status" value="1"/>
</dbReference>
<keyword evidence="2" id="KW-0547">Nucleotide-binding</keyword>
<gene>
    <name evidence="7" type="ORF">PNEG_03048</name>
</gene>
<sequence>MINSAKMKRLSYTRCYLCFFLFSKFEKPRIYEFYELKYKYKSSLTRFSTYSRVLQSNPKKSDVSDSLKSEIEAYENFHKGESDNLSLKRPASLLGTFSKNRRRATHRERRSGVAVRYSYEPEIPDWFLEKNVFLYGSIKSKKTEFKLNNNFSDPDLYNINVLEDTFAVTKNLILELISHLNTSFILNPEKKNENNSSRKANLMLTCPIKGSIYFLDAIVHEISNLLEADLIKISPQDLEDLVGDIFEEDRIGIFNSKTFGNLSFAGQNKKLLIQENEEIDEEDEETEGDDDISGVNLNHSVGKKIVLGPVLQILTASLPKSPNNTGFQDINKTLKPTQNNIGFHGKLSLILSKLSISNLEKQKKLFSSTLSTEKTNTFSQNKTIIYVQEYSSLINSISGNYVLKILREAIHARRKKGENIVIIAGSHKENIEHPNSVLCDDILLTIDQFYRNIFIVPVVKSKNQDNLNIDETFIKHKARRIKEINIRHLNSLLRRRCGIKFELDISKFLDSDSELFPNIQDEIWSFDFIHRIISIAIGLYKNSKDKQETISLDILDLSNAMKLIKENDELKESWKATLKYQQEKWKQRQFEDKKEEKFINFNNLDCNKYEKRLLPGVVNPEMITVGFESVRVPSSTKNILQTLISLPLKEPDAFNFGVLSHNRISGVLLFGPPGSGKTLLAKAIAKDCGARVLEIKGSEIFNMYVGEGEKNVKAIFSLARKLNPCVVFIDEVDAIFASRKSDYNNPSHREVINQFMSEWDGLVSQNSGVIIMGATNRPFDLDEAIIRRMPKRILVDLPTEEDRKEILKIHLKDETLAKDVDFDELSQKTVFFSGSDLKNLCVSAALESINENLQNNNSKKPYSRILKKSHFEKALNEITSSISDDMSSLIELRKWDEKYGKKKNIIRKTWGFGDINVSDSLKGRVRKPDNL</sequence>
<evidence type="ECO:0000256" key="5">
    <source>
        <dbReference type="ARBA" id="ARBA00023128"/>
    </source>
</evidence>
<dbReference type="PROSITE" id="PS00674">
    <property type="entry name" value="AAA"/>
    <property type="match status" value="1"/>
</dbReference>
<dbReference type="VEuPathDB" id="FungiDB:PNEG_03048"/>
<keyword evidence="3" id="KW-0472">Membrane</keyword>
<dbReference type="STRING" id="1069680.M7NN73"/>